<dbReference type="GO" id="GO:0016020">
    <property type="term" value="C:membrane"/>
    <property type="evidence" value="ECO:0007669"/>
    <property type="project" value="TreeGrafter"/>
</dbReference>
<organism evidence="1 2">
    <name type="scientific">Spirodela intermedia</name>
    <name type="common">Intermediate duckweed</name>
    <dbReference type="NCBI Taxonomy" id="51605"/>
    <lineage>
        <taxon>Eukaryota</taxon>
        <taxon>Viridiplantae</taxon>
        <taxon>Streptophyta</taxon>
        <taxon>Embryophyta</taxon>
        <taxon>Tracheophyta</taxon>
        <taxon>Spermatophyta</taxon>
        <taxon>Magnoliopsida</taxon>
        <taxon>Liliopsida</taxon>
        <taxon>Araceae</taxon>
        <taxon>Lemnoideae</taxon>
        <taxon>Spirodela</taxon>
    </lineage>
</organism>
<gene>
    <name evidence="1" type="ORF">SI8410_05007305</name>
</gene>
<dbReference type="EMBL" id="LR746268">
    <property type="protein sequence ID" value="CAA7396642.1"/>
    <property type="molecule type" value="Genomic_DNA"/>
</dbReference>
<proteinExistence type="predicted"/>
<sequence>MTTRLKLSKRSIEPLVDATAYRSIMGSLRYLVNTRDFTLMSRGPAKRELVEDKVVWITGASRGIGEVLAKQFAALGAKLILSARNVAELGRVRSELVGKHAPAGVEILPLDLVSGERYLKAAVDKAEAFFSGAGVDYMIHNAAYEHPKRRSSFLATLNTDVLGTAILTKLLVPHMLRRGKGHFVVVGEESPRFVLSVHLLILQE</sequence>
<dbReference type="AlphaFoldDB" id="A0A7I8KGG7"/>
<accession>A0A7I8KGG7</accession>
<dbReference type="Pfam" id="PF00106">
    <property type="entry name" value="adh_short"/>
    <property type="match status" value="1"/>
</dbReference>
<dbReference type="PRINTS" id="PR00081">
    <property type="entry name" value="GDHRDH"/>
</dbReference>
<name>A0A7I8KGG7_SPIIN</name>
<dbReference type="SUPFAM" id="SSF51735">
    <property type="entry name" value="NAD(P)-binding Rossmann-fold domains"/>
    <property type="match status" value="1"/>
</dbReference>
<evidence type="ECO:0000313" key="2">
    <source>
        <dbReference type="Proteomes" id="UP000663760"/>
    </source>
</evidence>
<dbReference type="Proteomes" id="UP000663760">
    <property type="component" value="Chromosome 5"/>
</dbReference>
<keyword evidence="2" id="KW-1185">Reference proteome</keyword>
<protein>
    <submittedName>
        <fullName evidence="1">Uncharacterized protein</fullName>
    </submittedName>
</protein>
<dbReference type="OrthoDB" id="1933717at2759"/>
<dbReference type="InterPro" id="IPR036291">
    <property type="entry name" value="NAD(P)-bd_dom_sf"/>
</dbReference>
<dbReference type="Gene3D" id="3.40.50.720">
    <property type="entry name" value="NAD(P)-binding Rossmann-like Domain"/>
    <property type="match status" value="1"/>
</dbReference>
<dbReference type="PANTHER" id="PTHR45274:SF2">
    <property type="entry name" value="NAD(P)-BINDING ROSSMANN-FOLD SUPERFAMILY PROTEIN"/>
    <property type="match status" value="1"/>
</dbReference>
<reference evidence="1" key="1">
    <citation type="submission" date="2020-02" db="EMBL/GenBank/DDBJ databases">
        <authorList>
            <person name="Scholz U."/>
            <person name="Mascher M."/>
            <person name="Fiebig A."/>
        </authorList>
    </citation>
    <scope>NUCLEOTIDE SEQUENCE</scope>
</reference>
<dbReference type="InterPro" id="IPR002347">
    <property type="entry name" value="SDR_fam"/>
</dbReference>
<dbReference type="PANTHER" id="PTHR45274">
    <property type="entry name" value="NAD(P)-BINDING ROSSMANN-FOLD SUPERFAMILY PROTEIN"/>
    <property type="match status" value="1"/>
</dbReference>
<evidence type="ECO:0000313" key="1">
    <source>
        <dbReference type="EMBL" id="CAA7396642.1"/>
    </source>
</evidence>